<sequence>MLRVRVLGGVSATCDGRLTPEPGSRRAVALLGWLALHPGLRSRAEVAAALWPDVVDASARQSMRSALWSLRQVLPDEALLTTRDRVGLHADVDVDVREFDALVAAGDVAAALDVDAGELLAGLDDEWALIARDEHRARVGALLRGLVDTTDDRRQAVAWARRAVELDPLSEESARLLMTSLAAAGDNPAALAVYRTLGDRLRRALRVSPAEETWRLAESIRTRAAAGPATRTRAGLLPLVGRDRELAALATAWTATRAGHGGMALVHGEPGIGKTRLIAQLVETAGAATVAVGAAPELPGPPLALWVDVCGALLRRLDRLPNAPWVAALAPLLPAHVPPDPVVVAPALEQARLAEAVVALITECARREPVLLVIEDVHAADDASLAMLAHVVRRAAEGRTLVVVTRRTRPRRDRLDALEQASRQNGLLRTDIALVRLDTRAIARLARLVGELDDDAVGAVVRGADGNPLLAVEAARALAGGDQMPAGLRGAVRAAMARLTEPVRELVRTLAVAGRDVDLAVAARLAGVELATTLAPAEDQGLLECTGERVRFRHALLREAVYADLPAAERVERHLRAADVLRGEQDPAGAAAHLRAAGHLHDAGALLLEAAAQARAVGAHAEATELLEEAHAALPDDPAPALELADVLAWRGRAADARAVFAAALPLIERHGDPAAIADAHLRFAEWHYSPSCEPRVAVEACHRALAVMDGAGVDLLELRCRILAIDAWCESIGGDLDEVDRVLDRLRDLAGDEPNDPELAAAVARARSFALLRRGSFADAVSPGLHAGELAELASRPDLAYTGFFNAAFALALSDDLVGALGVLDRILAAVRGHGLLALEARILVARAWVLVRLRRLADAAEAAAQARRTADRLDAPDLQAFVDGERGRVALRAGDLTAARDLLGAALARPDAGIGRPLARLQRAEALARLGALDDAEAEVMATALEPVKAGDWPDTLVARMAAVEGLIAVGRGDTVLARRRLTEAADGWRRRLSPAQLGQRMTEVMVDLGRPIIGAVIPSEELAVVEADLARLGVVSEV</sequence>
<evidence type="ECO:0000313" key="5">
    <source>
        <dbReference type="Proteomes" id="UP001589810"/>
    </source>
</evidence>
<evidence type="ECO:0000256" key="1">
    <source>
        <dbReference type="ARBA" id="ARBA00022741"/>
    </source>
</evidence>
<dbReference type="RefSeq" id="WP_273942211.1">
    <property type="nucleotide sequence ID" value="NZ_CP097263.1"/>
</dbReference>
<evidence type="ECO:0000259" key="3">
    <source>
        <dbReference type="SMART" id="SM01043"/>
    </source>
</evidence>
<protein>
    <submittedName>
        <fullName evidence="4">AAA family ATPase</fullName>
    </submittedName>
</protein>
<dbReference type="EMBL" id="JBHLUD010000002">
    <property type="protein sequence ID" value="MFC0541753.1"/>
    <property type="molecule type" value="Genomic_DNA"/>
</dbReference>
<keyword evidence="5" id="KW-1185">Reference proteome</keyword>
<evidence type="ECO:0000256" key="2">
    <source>
        <dbReference type="ARBA" id="ARBA00022840"/>
    </source>
</evidence>
<dbReference type="Pfam" id="PF14559">
    <property type="entry name" value="TPR_19"/>
    <property type="match status" value="1"/>
</dbReference>
<dbReference type="Gene3D" id="1.10.10.10">
    <property type="entry name" value="Winged helix-like DNA-binding domain superfamily/Winged helix DNA-binding domain"/>
    <property type="match status" value="1"/>
</dbReference>
<comment type="caution">
    <text evidence="4">The sequence shown here is derived from an EMBL/GenBank/DDBJ whole genome shotgun (WGS) entry which is preliminary data.</text>
</comment>
<dbReference type="Pfam" id="PF13191">
    <property type="entry name" value="AAA_16"/>
    <property type="match status" value="1"/>
</dbReference>
<dbReference type="SUPFAM" id="SSF48452">
    <property type="entry name" value="TPR-like"/>
    <property type="match status" value="3"/>
</dbReference>
<dbReference type="PANTHER" id="PTHR16305">
    <property type="entry name" value="TESTICULAR SOLUBLE ADENYLYL CYCLASE"/>
    <property type="match status" value="1"/>
</dbReference>
<gene>
    <name evidence="4" type="ORF">ACFFH7_09690</name>
</gene>
<name>A0ABV6MN73_9PSEU</name>
<dbReference type="SMART" id="SM01043">
    <property type="entry name" value="BTAD"/>
    <property type="match status" value="1"/>
</dbReference>
<dbReference type="Gene3D" id="1.25.40.10">
    <property type="entry name" value="Tetratricopeptide repeat domain"/>
    <property type="match status" value="2"/>
</dbReference>
<reference evidence="4 5" key="1">
    <citation type="submission" date="2024-09" db="EMBL/GenBank/DDBJ databases">
        <authorList>
            <person name="Sun Q."/>
            <person name="Mori K."/>
        </authorList>
    </citation>
    <scope>NUCLEOTIDE SEQUENCE [LARGE SCALE GENOMIC DNA]</scope>
    <source>
        <strain evidence="4 5">TBRC 1432</strain>
    </source>
</reference>
<keyword evidence="1" id="KW-0547">Nucleotide-binding</keyword>
<accession>A0ABV6MN73</accession>
<proteinExistence type="predicted"/>
<dbReference type="InterPro" id="IPR011990">
    <property type="entry name" value="TPR-like_helical_dom_sf"/>
</dbReference>
<dbReference type="InterPro" id="IPR027417">
    <property type="entry name" value="P-loop_NTPase"/>
</dbReference>
<dbReference type="Gene3D" id="3.40.50.300">
    <property type="entry name" value="P-loop containing nucleotide triphosphate hydrolases"/>
    <property type="match status" value="1"/>
</dbReference>
<dbReference type="InterPro" id="IPR005158">
    <property type="entry name" value="BTAD"/>
</dbReference>
<dbReference type="SUPFAM" id="SSF52540">
    <property type="entry name" value="P-loop containing nucleoside triphosphate hydrolases"/>
    <property type="match status" value="1"/>
</dbReference>
<dbReference type="Proteomes" id="UP001589810">
    <property type="component" value="Unassembled WGS sequence"/>
</dbReference>
<dbReference type="Pfam" id="PF03704">
    <property type="entry name" value="BTAD"/>
    <property type="match status" value="1"/>
</dbReference>
<organism evidence="4 5">
    <name type="scientific">Kutzneria chonburiensis</name>
    <dbReference type="NCBI Taxonomy" id="1483604"/>
    <lineage>
        <taxon>Bacteria</taxon>
        <taxon>Bacillati</taxon>
        <taxon>Actinomycetota</taxon>
        <taxon>Actinomycetes</taxon>
        <taxon>Pseudonocardiales</taxon>
        <taxon>Pseudonocardiaceae</taxon>
        <taxon>Kutzneria</taxon>
    </lineage>
</organism>
<dbReference type="PANTHER" id="PTHR16305:SF35">
    <property type="entry name" value="TRANSCRIPTIONAL ACTIVATOR DOMAIN"/>
    <property type="match status" value="1"/>
</dbReference>
<keyword evidence="2" id="KW-0067">ATP-binding</keyword>
<evidence type="ECO:0000313" key="4">
    <source>
        <dbReference type="EMBL" id="MFC0541753.1"/>
    </source>
</evidence>
<feature type="domain" description="Bacterial transcriptional activator" evidence="3">
    <location>
        <begin position="94"/>
        <end position="221"/>
    </location>
</feature>
<dbReference type="InterPro" id="IPR041664">
    <property type="entry name" value="AAA_16"/>
</dbReference>
<dbReference type="InterPro" id="IPR036388">
    <property type="entry name" value="WH-like_DNA-bd_sf"/>
</dbReference>